<sequence>MKENSQFNTILSSLEAKGVEIDQTGIMQKREDNALKTVFIKIISVVGGLIAMGTFLGFISLAFARDSNFDILFLSFGLLSMIGCYFIHKSTDNAVRDGVGIALYISGFVLLLAALIQHDFIPTNMYIATIVIASISLFLYKNQIITFIAATAIIIGCHGLLFENFSNDYLSLLLLVLLLSVVFLFYKETFLRSTSLWWNNNYQAILVATFCYCLGLSIMTSVEMFLPYYGSERMLFSYSTKVVFILITLGSLYILLDRALIQNTVIKGMSIVITAVFLYLLGIDYPAFIVGFLFALWSYNNQFKTGIVLSICTFIWAMGMYYYDLSISLLAKSISLMLSGIIFLSVYWVIHKNWKQDEQE</sequence>
<dbReference type="EMBL" id="WMJX01000032">
    <property type="protein sequence ID" value="MTG98860.1"/>
    <property type="molecule type" value="Genomic_DNA"/>
</dbReference>
<evidence type="ECO:0000256" key="1">
    <source>
        <dbReference type="SAM" id="Phobius"/>
    </source>
</evidence>
<gene>
    <name evidence="3" type="ORF">GJV76_12080</name>
</gene>
<feature type="transmembrane region" description="Helical" evidence="1">
    <location>
        <begin position="235"/>
        <end position="256"/>
    </location>
</feature>
<dbReference type="InterPro" id="IPR025513">
    <property type="entry name" value="DUF4401"/>
</dbReference>
<feature type="transmembrane region" description="Helical" evidence="1">
    <location>
        <begin position="303"/>
        <end position="322"/>
    </location>
</feature>
<comment type="caution">
    <text evidence="3">The sequence shown here is derived from an EMBL/GenBank/DDBJ whole genome shotgun (WGS) entry which is preliminary data.</text>
</comment>
<organism evidence="3 4">
    <name type="scientific">Myroides albus</name>
    <dbReference type="NCBI Taxonomy" id="2562892"/>
    <lineage>
        <taxon>Bacteria</taxon>
        <taxon>Pseudomonadati</taxon>
        <taxon>Bacteroidota</taxon>
        <taxon>Flavobacteriia</taxon>
        <taxon>Flavobacteriales</taxon>
        <taxon>Flavobacteriaceae</taxon>
        <taxon>Myroides</taxon>
    </lineage>
</organism>
<dbReference type="Proteomes" id="UP000438760">
    <property type="component" value="Unassembled WGS sequence"/>
</dbReference>
<keyword evidence="4" id="KW-1185">Reference proteome</keyword>
<feature type="transmembrane region" description="Helical" evidence="1">
    <location>
        <begin position="69"/>
        <end position="87"/>
    </location>
</feature>
<protein>
    <submittedName>
        <fullName evidence="3">DUF4401 domain-containing protein</fullName>
    </submittedName>
</protein>
<evidence type="ECO:0000313" key="3">
    <source>
        <dbReference type="EMBL" id="MTG98860.1"/>
    </source>
</evidence>
<evidence type="ECO:0000259" key="2">
    <source>
        <dbReference type="Pfam" id="PF14351"/>
    </source>
</evidence>
<feature type="transmembrane region" description="Helical" evidence="1">
    <location>
        <begin position="206"/>
        <end position="229"/>
    </location>
</feature>
<dbReference type="OrthoDB" id="674818at2"/>
<reference evidence="3 4" key="1">
    <citation type="submission" date="2019-11" db="EMBL/GenBank/DDBJ databases">
        <title>Genome of Strain BIT-d1.</title>
        <authorList>
            <person name="Yang Y."/>
        </authorList>
    </citation>
    <scope>NUCLEOTIDE SEQUENCE [LARGE SCALE GENOMIC DNA]</scope>
    <source>
        <strain evidence="3 4">BIT-d1</strain>
    </source>
</reference>
<dbReference type="RefSeq" id="WP_155092873.1">
    <property type="nucleotide sequence ID" value="NZ_WMJX01000032.1"/>
</dbReference>
<feature type="transmembrane region" description="Helical" evidence="1">
    <location>
        <begin position="38"/>
        <end position="63"/>
    </location>
</feature>
<keyword evidence="1" id="KW-0812">Transmembrane</keyword>
<dbReference type="Pfam" id="PF14351">
    <property type="entry name" value="DUF4401"/>
    <property type="match status" value="1"/>
</dbReference>
<feature type="transmembrane region" description="Helical" evidence="1">
    <location>
        <begin position="268"/>
        <end position="297"/>
    </location>
</feature>
<name>A0A6I3LNH0_9FLAO</name>
<keyword evidence="1" id="KW-1133">Transmembrane helix</keyword>
<feature type="transmembrane region" description="Helical" evidence="1">
    <location>
        <begin position="169"/>
        <end position="186"/>
    </location>
</feature>
<proteinExistence type="predicted"/>
<keyword evidence="1" id="KW-0472">Membrane</keyword>
<accession>A0A6I3LNH0</accession>
<evidence type="ECO:0000313" key="4">
    <source>
        <dbReference type="Proteomes" id="UP000438760"/>
    </source>
</evidence>
<feature type="domain" description="DUF4401" evidence="2">
    <location>
        <begin position="39"/>
        <end position="351"/>
    </location>
</feature>
<feature type="transmembrane region" description="Helical" evidence="1">
    <location>
        <begin position="329"/>
        <end position="350"/>
    </location>
</feature>
<dbReference type="AlphaFoldDB" id="A0A6I3LNH0"/>
<feature type="transmembrane region" description="Helical" evidence="1">
    <location>
        <begin position="99"/>
        <end position="117"/>
    </location>
</feature>
<feature type="transmembrane region" description="Helical" evidence="1">
    <location>
        <begin position="145"/>
        <end position="163"/>
    </location>
</feature>